<comment type="caution">
    <text evidence="19">The sequence shown here is derived from an EMBL/GenBank/DDBJ whole genome shotgun (WGS) entry which is preliminary data.</text>
</comment>
<evidence type="ECO:0000256" key="10">
    <source>
        <dbReference type="ARBA" id="ARBA00023040"/>
    </source>
</evidence>
<gene>
    <name evidence="19" type="ORF">HCN44_002428</name>
</gene>
<keyword evidence="13" id="KW-0675">Receptor</keyword>
<dbReference type="Gene3D" id="1.20.1070.10">
    <property type="entry name" value="Rhodopsin 7-helix transmembrane proteins"/>
    <property type="match status" value="1"/>
</dbReference>
<dbReference type="SUPFAM" id="SSF81321">
    <property type="entry name" value="Family A G protein-coupled receptor-like"/>
    <property type="match status" value="1"/>
</dbReference>
<dbReference type="GO" id="GO:0007601">
    <property type="term" value="P:visual perception"/>
    <property type="evidence" value="ECO:0007669"/>
    <property type="project" value="UniProtKB-KW"/>
</dbReference>
<dbReference type="InterPro" id="IPR001735">
    <property type="entry name" value="Opsin_RH1/RH2"/>
</dbReference>
<evidence type="ECO:0000313" key="20">
    <source>
        <dbReference type="Proteomes" id="UP000639338"/>
    </source>
</evidence>
<dbReference type="InterPro" id="IPR027430">
    <property type="entry name" value="Retinal_BS"/>
</dbReference>
<evidence type="ECO:0000256" key="3">
    <source>
        <dbReference type="ARBA" id="ARBA00022543"/>
    </source>
</evidence>
<evidence type="ECO:0000313" key="19">
    <source>
        <dbReference type="EMBL" id="KAF7996782.1"/>
    </source>
</evidence>
<feature type="transmembrane region" description="Helical" evidence="17">
    <location>
        <begin position="117"/>
        <end position="141"/>
    </location>
</feature>
<keyword evidence="7" id="KW-0681">Retinal protein</keyword>
<dbReference type="FunFam" id="1.20.1070.10:FF:000044">
    <property type="entry name" value="Opsin, ultraviolet-sensitive"/>
    <property type="match status" value="1"/>
</dbReference>
<dbReference type="PROSITE" id="PS00238">
    <property type="entry name" value="OPSIN"/>
    <property type="match status" value="1"/>
</dbReference>
<evidence type="ECO:0000256" key="2">
    <source>
        <dbReference type="ARBA" id="ARBA00010663"/>
    </source>
</evidence>
<evidence type="ECO:0000259" key="18">
    <source>
        <dbReference type="PROSITE" id="PS50262"/>
    </source>
</evidence>
<evidence type="ECO:0000256" key="7">
    <source>
        <dbReference type="ARBA" id="ARBA00022925"/>
    </source>
</evidence>
<evidence type="ECO:0000256" key="16">
    <source>
        <dbReference type="ARBA" id="ARBA00023305"/>
    </source>
</evidence>
<dbReference type="OrthoDB" id="9996086at2759"/>
<feature type="transmembrane region" description="Helical" evidence="17">
    <location>
        <begin position="243"/>
        <end position="271"/>
    </location>
</feature>
<evidence type="ECO:0000256" key="13">
    <source>
        <dbReference type="ARBA" id="ARBA00023170"/>
    </source>
</evidence>
<evidence type="ECO:0000256" key="4">
    <source>
        <dbReference type="ARBA" id="ARBA00022553"/>
    </source>
</evidence>
<keyword evidence="16" id="KW-0844">Vision</keyword>
<keyword evidence="4" id="KW-0597">Phosphoprotein</keyword>
<comment type="similarity">
    <text evidence="2">Belongs to the G-protein coupled receptor 1 family.</text>
</comment>
<evidence type="ECO:0000256" key="1">
    <source>
        <dbReference type="ARBA" id="ARBA00004141"/>
    </source>
</evidence>
<name>A0A835CUT5_APHGI</name>
<protein>
    <recommendedName>
        <fullName evidence="18">G-protein coupled receptors family 1 profile domain-containing protein</fullName>
    </recommendedName>
</protein>
<keyword evidence="14" id="KW-0325">Glycoprotein</keyword>
<dbReference type="PRINTS" id="PR00576">
    <property type="entry name" value="OPSINRH1RH2"/>
</dbReference>
<comment type="subcellular location">
    <subcellularLocation>
        <location evidence="1">Membrane</location>
        <topology evidence="1">Multi-pass membrane protein</topology>
    </subcellularLocation>
</comment>
<evidence type="ECO:0000256" key="8">
    <source>
        <dbReference type="ARBA" id="ARBA00022989"/>
    </source>
</evidence>
<dbReference type="SMART" id="SM01381">
    <property type="entry name" value="7TM_GPCR_Srsx"/>
    <property type="match status" value="1"/>
</dbReference>
<keyword evidence="10" id="KW-0297">G-protein coupled receptor</keyword>
<accession>A0A835CUT5</accession>
<dbReference type="GO" id="GO:0016020">
    <property type="term" value="C:membrane"/>
    <property type="evidence" value="ECO:0007669"/>
    <property type="project" value="UniProtKB-SubCell"/>
</dbReference>
<feature type="domain" description="G-protein coupled receptors family 1 profile" evidence="18">
    <location>
        <begin position="96"/>
        <end position="357"/>
    </location>
</feature>
<evidence type="ECO:0000256" key="15">
    <source>
        <dbReference type="ARBA" id="ARBA00023224"/>
    </source>
</evidence>
<keyword evidence="8 17" id="KW-1133">Transmembrane helix</keyword>
<dbReference type="PRINTS" id="PR00237">
    <property type="entry name" value="GPCRRHODOPSN"/>
</dbReference>
<dbReference type="PROSITE" id="PS50262">
    <property type="entry name" value="G_PROTEIN_RECEP_F1_2"/>
    <property type="match status" value="1"/>
</dbReference>
<evidence type="ECO:0000256" key="5">
    <source>
        <dbReference type="ARBA" id="ARBA00022606"/>
    </source>
</evidence>
<proteinExistence type="inferred from homology"/>
<feature type="transmembrane region" description="Helical" evidence="17">
    <location>
        <begin position="194"/>
        <end position="216"/>
    </location>
</feature>
<dbReference type="PANTHER" id="PTHR24240">
    <property type="entry name" value="OPSIN"/>
    <property type="match status" value="1"/>
</dbReference>
<dbReference type="Pfam" id="PF00001">
    <property type="entry name" value="7tm_1"/>
    <property type="match status" value="1"/>
</dbReference>
<dbReference type="GO" id="GO:0004930">
    <property type="term" value="F:G protein-coupled receptor activity"/>
    <property type="evidence" value="ECO:0007669"/>
    <property type="project" value="UniProtKB-KW"/>
</dbReference>
<dbReference type="InterPro" id="IPR017452">
    <property type="entry name" value="GPCR_Rhodpsn_7TM"/>
</dbReference>
<keyword evidence="20" id="KW-1185">Reference proteome</keyword>
<keyword evidence="6 17" id="KW-0812">Transmembrane</keyword>
<sequence>MKTTVQAAIENATSSIEILSGIYWSSLVSNNHDLSVGPKFERHYMRSNNNSVVDRLPDDMLHLVPPQLYQYPPMETFWYTALNFVLANVVILGWAGNGIVVFIFLCTPTLRTPSNLLIVNLAISDFLITCMNVPMIINCWYETWVLGPLMCDIFGVVSSICGCTSIWTMVAIARDRYNAIVIGIAGKPMTTSMAIMRIVIIWIYATCWALLPVTYWHRYVPEGNLTSCGTDFLNPEWSSRSYILTYSVCVYFIPLTTIIYSYWYIVAAVAAHEKGMREQAKKMNVASLRSGEQDSVSAEAKLAKVAITTITLWFFAWTPYLITNYCGIFQLATLTPLSTIWASTFAKTNSCYNPIVYAISHPKFRLALKKKLPCLVFGKVEQPTKTPAEVQSTTSEVQT</sequence>
<organism evidence="19 20">
    <name type="scientific">Aphidius gifuensis</name>
    <name type="common">Parasitoid wasp</name>
    <dbReference type="NCBI Taxonomy" id="684658"/>
    <lineage>
        <taxon>Eukaryota</taxon>
        <taxon>Metazoa</taxon>
        <taxon>Ecdysozoa</taxon>
        <taxon>Arthropoda</taxon>
        <taxon>Hexapoda</taxon>
        <taxon>Insecta</taxon>
        <taxon>Pterygota</taxon>
        <taxon>Neoptera</taxon>
        <taxon>Endopterygota</taxon>
        <taxon>Hymenoptera</taxon>
        <taxon>Apocrita</taxon>
        <taxon>Ichneumonoidea</taxon>
        <taxon>Braconidae</taxon>
        <taxon>Aphidiinae</taxon>
        <taxon>Aphidius</taxon>
    </lineage>
</organism>
<dbReference type="InterPro" id="IPR050125">
    <property type="entry name" value="GPCR_opsins"/>
</dbReference>
<dbReference type="GO" id="GO:0009881">
    <property type="term" value="F:photoreceptor activity"/>
    <property type="evidence" value="ECO:0007669"/>
    <property type="project" value="UniProtKB-KW"/>
</dbReference>
<reference evidence="19 20" key="1">
    <citation type="submission" date="2020-08" db="EMBL/GenBank/DDBJ databases">
        <title>Aphidius gifuensis genome sequencing and assembly.</title>
        <authorList>
            <person name="Du Z."/>
        </authorList>
    </citation>
    <scope>NUCLEOTIDE SEQUENCE [LARGE SCALE GENOMIC DNA]</scope>
    <source>
        <strain evidence="19">YNYX2018</strain>
        <tissue evidence="19">Adults</tissue>
    </source>
</reference>
<keyword evidence="12" id="KW-1015">Disulfide bond</keyword>
<dbReference type="CDD" id="cd15079">
    <property type="entry name" value="7tmA_photoreceptors_insect"/>
    <property type="match status" value="1"/>
</dbReference>
<keyword evidence="5" id="KW-0716">Sensory transduction</keyword>
<evidence type="ECO:0000256" key="12">
    <source>
        <dbReference type="ARBA" id="ARBA00023157"/>
    </source>
</evidence>
<evidence type="ECO:0000256" key="6">
    <source>
        <dbReference type="ARBA" id="ARBA00022692"/>
    </source>
</evidence>
<feature type="transmembrane region" description="Helical" evidence="17">
    <location>
        <begin position="153"/>
        <end position="173"/>
    </location>
</feature>
<evidence type="ECO:0000256" key="14">
    <source>
        <dbReference type="ARBA" id="ARBA00023180"/>
    </source>
</evidence>
<dbReference type="Proteomes" id="UP000639338">
    <property type="component" value="Unassembled WGS sequence"/>
</dbReference>
<keyword evidence="9" id="KW-0157">Chromophore</keyword>
<evidence type="ECO:0000256" key="11">
    <source>
        <dbReference type="ARBA" id="ARBA00023136"/>
    </source>
</evidence>
<keyword evidence="15" id="KW-0807">Transducer</keyword>
<dbReference type="AlphaFoldDB" id="A0A835CUT5"/>
<feature type="transmembrane region" description="Helical" evidence="17">
    <location>
        <begin position="77"/>
        <end position="105"/>
    </location>
</feature>
<evidence type="ECO:0000256" key="17">
    <source>
        <dbReference type="SAM" id="Phobius"/>
    </source>
</evidence>
<keyword evidence="11 17" id="KW-0472">Membrane</keyword>
<dbReference type="InterPro" id="IPR000276">
    <property type="entry name" value="GPCR_Rhodpsn"/>
</dbReference>
<keyword evidence="3" id="KW-0600">Photoreceptor protein</keyword>
<dbReference type="GO" id="GO:0007602">
    <property type="term" value="P:phototransduction"/>
    <property type="evidence" value="ECO:0007669"/>
    <property type="project" value="UniProtKB-KW"/>
</dbReference>
<dbReference type="EMBL" id="JACMRX010000001">
    <property type="protein sequence ID" value="KAF7996782.1"/>
    <property type="molecule type" value="Genomic_DNA"/>
</dbReference>
<evidence type="ECO:0000256" key="9">
    <source>
        <dbReference type="ARBA" id="ARBA00022991"/>
    </source>
</evidence>